<evidence type="ECO:0000256" key="11">
    <source>
        <dbReference type="ARBA" id="ARBA00022989"/>
    </source>
</evidence>
<evidence type="ECO:0000259" key="18">
    <source>
        <dbReference type="PROSITE" id="PS50011"/>
    </source>
</evidence>
<feature type="chain" id="PRO_5032756949" description="Cysteine-rich receptor-like protein kinase" evidence="17">
    <location>
        <begin position="22"/>
        <end position="451"/>
    </location>
</feature>
<dbReference type="PROSITE" id="PS50011">
    <property type="entry name" value="PROTEIN_KINASE_DOM"/>
    <property type="match status" value="1"/>
</dbReference>
<dbReference type="InterPro" id="IPR038408">
    <property type="entry name" value="GNK2_sf"/>
</dbReference>
<evidence type="ECO:0000256" key="5">
    <source>
        <dbReference type="ARBA" id="ARBA00022692"/>
    </source>
</evidence>
<sequence length="451" mass="49939">MGLFGLLFFAFSSTLLLHSTAQTYVTVFCLGGNYTTNSTFQADLSILLSSMSNNNSTSRNNTRFFTHTVKRNSDGVYGLFQCRGDYTSEDCKKCAKTATEEVTIRCPFKKDSVLFYEECLLHYSDKNFISFMQLDPTIDFGNGTDISEVDQFTPRLNELMEGLVAQAVSNSSSLFAVGEHNFTSSKNLFGLAQCTQDISPTACSRCLSTSVSELRRCCDTRQGGRVIKSSCITRFEIYNFFGPEGIISAIAPPQITAPPNYGLWCKPAMQLALLMQAGQTNSSKRVVIIVVSTVTAVILTATAIATISYSLRRRKIDGDVAQMRKDVDEISNVESLQFNFGTIRVATNNFSDASKLGQGGFGSVYKGRLLDGREIAVKRLSRNSVQGVTEFKNEALLVVKLQHRNLVKLLGFCLEEDEKLLIYEFVPNASLDHFIFGLARNFLITISAYLL</sequence>
<evidence type="ECO:0000256" key="6">
    <source>
        <dbReference type="ARBA" id="ARBA00022729"/>
    </source>
</evidence>
<evidence type="ECO:0000313" key="20">
    <source>
        <dbReference type="EMBL" id="KAF9589570.1"/>
    </source>
</evidence>
<keyword evidence="4" id="KW-0808">Transferase</keyword>
<evidence type="ECO:0000256" key="15">
    <source>
        <dbReference type="PROSITE-ProRule" id="PRU10141"/>
    </source>
</evidence>
<comment type="caution">
    <text evidence="20">The sequence shown here is derived from an EMBL/GenBank/DDBJ whole genome shotgun (WGS) entry which is preliminary data.</text>
</comment>
<dbReference type="Pfam" id="PF07714">
    <property type="entry name" value="PK_Tyr_Ser-Thr"/>
    <property type="match status" value="1"/>
</dbReference>
<keyword evidence="10 15" id="KW-0067">ATP-binding</keyword>
<keyword evidence="21" id="KW-1185">Reference proteome</keyword>
<dbReference type="InterPro" id="IPR001245">
    <property type="entry name" value="Ser-Thr/Tyr_kinase_cat_dom"/>
</dbReference>
<dbReference type="GO" id="GO:0005524">
    <property type="term" value="F:ATP binding"/>
    <property type="evidence" value="ECO:0007669"/>
    <property type="project" value="UniProtKB-UniRule"/>
</dbReference>
<keyword evidence="11 16" id="KW-1133">Transmembrane helix</keyword>
<evidence type="ECO:0000256" key="16">
    <source>
        <dbReference type="SAM" id="Phobius"/>
    </source>
</evidence>
<keyword evidence="14" id="KW-0325">Glycoprotein</keyword>
<evidence type="ECO:0000256" key="13">
    <source>
        <dbReference type="ARBA" id="ARBA00023170"/>
    </source>
</evidence>
<keyword evidence="8 15" id="KW-0547">Nucleotide-binding</keyword>
<dbReference type="InterPro" id="IPR000719">
    <property type="entry name" value="Prot_kinase_dom"/>
</dbReference>
<evidence type="ECO:0000256" key="2">
    <source>
        <dbReference type="ARBA" id="ARBA00022527"/>
    </source>
</evidence>
<keyword evidence="3" id="KW-0597">Phosphoprotein</keyword>
<dbReference type="SUPFAM" id="SSF56112">
    <property type="entry name" value="Protein kinase-like (PK-like)"/>
    <property type="match status" value="1"/>
</dbReference>
<evidence type="ECO:0000256" key="9">
    <source>
        <dbReference type="ARBA" id="ARBA00022777"/>
    </source>
</evidence>
<keyword evidence="5 16" id="KW-0812">Transmembrane</keyword>
<dbReference type="FunFam" id="3.30.430.20:FF:000002">
    <property type="entry name" value="Cysteine-rich receptor-like protein kinase 10"/>
    <property type="match status" value="1"/>
</dbReference>
<evidence type="ECO:0000256" key="17">
    <source>
        <dbReference type="SAM" id="SignalP"/>
    </source>
</evidence>
<dbReference type="GO" id="GO:0004674">
    <property type="term" value="F:protein serine/threonine kinase activity"/>
    <property type="evidence" value="ECO:0007669"/>
    <property type="project" value="UniProtKB-KW"/>
</dbReference>
<comment type="subcellular location">
    <subcellularLocation>
        <location evidence="1">Membrane</location>
        <topology evidence="1">Single-pass membrane protein</topology>
    </subcellularLocation>
</comment>
<keyword evidence="7" id="KW-0677">Repeat</keyword>
<dbReference type="InterPro" id="IPR002902">
    <property type="entry name" value="GNK2"/>
</dbReference>
<evidence type="ECO:0000259" key="19">
    <source>
        <dbReference type="PROSITE" id="PS51473"/>
    </source>
</evidence>
<evidence type="ECO:0000256" key="8">
    <source>
        <dbReference type="ARBA" id="ARBA00022741"/>
    </source>
</evidence>
<evidence type="ECO:0000256" key="4">
    <source>
        <dbReference type="ARBA" id="ARBA00022679"/>
    </source>
</evidence>
<dbReference type="PANTHER" id="PTHR47973">
    <property type="entry name" value="CYSTEINE-RICH RECEPTOR-LIKE PROTEIN KINASE 3"/>
    <property type="match status" value="1"/>
</dbReference>
<dbReference type="PROSITE" id="PS51473">
    <property type="entry name" value="GNK2"/>
    <property type="match status" value="2"/>
</dbReference>
<feature type="domain" description="Gnk2-homologous" evidence="19">
    <location>
        <begin position="134"/>
        <end position="240"/>
    </location>
</feature>
<evidence type="ECO:0000256" key="7">
    <source>
        <dbReference type="ARBA" id="ARBA00022737"/>
    </source>
</evidence>
<dbReference type="Proteomes" id="UP000631114">
    <property type="component" value="Unassembled WGS sequence"/>
</dbReference>
<dbReference type="GO" id="GO:0016020">
    <property type="term" value="C:membrane"/>
    <property type="evidence" value="ECO:0007669"/>
    <property type="project" value="UniProtKB-SubCell"/>
</dbReference>
<dbReference type="FunFam" id="3.30.200.20:FF:000142">
    <property type="entry name" value="Cysteine-rich receptor-like protein kinase 10"/>
    <property type="match status" value="1"/>
</dbReference>
<name>A0A835LCL9_9MAGN</name>
<evidence type="ECO:0000256" key="10">
    <source>
        <dbReference type="ARBA" id="ARBA00022840"/>
    </source>
</evidence>
<dbReference type="Pfam" id="PF01657">
    <property type="entry name" value="Stress-antifung"/>
    <property type="match status" value="2"/>
</dbReference>
<dbReference type="AlphaFoldDB" id="A0A835LCL9"/>
<keyword evidence="13" id="KW-0675">Receptor</keyword>
<gene>
    <name evidence="20" type="ORF">IFM89_025696</name>
</gene>
<feature type="domain" description="Gnk2-homologous" evidence="19">
    <location>
        <begin position="22"/>
        <end position="128"/>
    </location>
</feature>
<feature type="transmembrane region" description="Helical" evidence="16">
    <location>
        <begin position="286"/>
        <end position="307"/>
    </location>
</feature>
<dbReference type="PROSITE" id="PS00107">
    <property type="entry name" value="PROTEIN_KINASE_ATP"/>
    <property type="match status" value="1"/>
</dbReference>
<dbReference type="Gene3D" id="3.30.200.20">
    <property type="entry name" value="Phosphorylase Kinase, domain 1"/>
    <property type="match status" value="1"/>
</dbReference>
<accession>A0A835LCL9</accession>
<keyword evidence="9" id="KW-0418">Kinase</keyword>
<proteinExistence type="predicted"/>
<dbReference type="InterPro" id="IPR011009">
    <property type="entry name" value="Kinase-like_dom_sf"/>
</dbReference>
<evidence type="ECO:0000256" key="14">
    <source>
        <dbReference type="ARBA" id="ARBA00023180"/>
    </source>
</evidence>
<dbReference type="InterPro" id="IPR017441">
    <property type="entry name" value="Protein_kinase_ATP_BS"/>
</dbReference>
<evidence type="ECO:0008006" key="22">
    <source>
        <dbReference type="Google" id="ProtNLM"/>
    </source>
</evidence>
<evidence type="ECO:0000256" key="1">
    <source>
        <dbReference type="ARBA" id="ARBA00004167"/>
    </source>
</evidence>
<organism evidence="20 21">
    <name type="scientific">Coptis chinensis</name>
    <dbReference type="NCBI Taxonomy" id="261450"/>
    <lineage>
        <taxon>Eukaryota</taxon>
        <taxon>Viridiplantae</taxon>
        <taxon>Streptophyta</taxon>
        <taxon>Embryophyta</taxon>
        <taxon>Tracheophyta</taxon>
        <taxon>Spermatophyta</taxon>
        <taxon>Magnoliopsida</taxon>
        <taxon>Ranunculales</taxon>
        <taxon>Ranunculaceae</taxon>
        <taxon>Coptidoideae</taxon>
        <taxon>Coptis</taxon>
    </lineage>
</organism>
<reference evidence="20 21" key="1">
    <citation type="submission" date="2020-10" db="EMBL/GenBank/DDBJ databases">
        <title>The Coptis chinensis genome and diversification of protoberbering-type alkaloids.</title>
        <authorList>
            <person name="Wang B."/>
            <person name="Shu S."/>
            <person name="Song C."/>
            <person name="Liu Y."/>
        </authorList>
    </citation>
    <scope>NUCLEOTIDE SEQUENCE [LARGE SCALE GENOMIC DNA]</scope>
    <source>
        <strain evidence="20">HL-2020</strain>
        <tissue evidence="20">Leaf</tissue>
    </source>
</reference>
<feature type="binding site" evidence="15">
    <location>
        <position position="378"/>
    </location>
    <ligand>
        <name>ATP</name>
        <dbReference type="ChEBI" id="CHEBI:30616"/>
    </ligand>
</feature>
<keyword evidence="6 17" id="KW-0732">Signal</keyword>
<protein>
    <recommendedName>
        <fullName evidence="22">Cysteine-rich receptor-like protein kinase</fullName>
    </recommendedName>
</protein>
<evidence type="ECO:0000256" key="12">
    <source>
        <dbReference type="ARBA" id="ARBA00023136"/>
    </source>
</evidence>
<evidence type="ECO:0000256" key="3">
    <source>
        <dbReference type="ARBA" id="ARBA00022553"/>
    </source>
</evidence>
<feature type="signal peptide" evidence="17">
    <location>
        <begin position="1"/>
        <end position="21"/>
    </location>
</feature>
<dbReference type="OrthoDB" id="1909574at2759"/>
<feature type="domain" description="Protein kinase" evidence="18">
    <location>
        <begin position="350"/>
        <end position="451"/>
    </location>
</feature>
<dbReference type="CDD" id="cd23509">
    <property type="entry name" value="Gnk2-like"/>
    <property type="match status" value="2"/>
</dbReference>
<dbReference type="Gene3D" id="3.30.430.20">
    <property type="entry name" value="Gnk2 domain, C-X8-C-X2-C motif"/>
    <property type="match status" value="2"/>
</dbReference>
<dbReference type="InterPro" id="IPR052059">
    <property type="entry name" value="CR_Ser/Thr_kinase"/>
</dbReference>
<dbReference type="EMBL" id="JADFTS010000009">
    <property type="protein sequence ID" value="KAF9589570.1"/>
    <property type="molecule type" value="Genomic_DNA"/>
</dbReference>
<evidence type="ECO:0000313" key="21">
    <source>
        <dbReference type="Proteomes" id="UP000631114"/>
    </source>
</evidence>
<keyword evidence="2" id="KW-0723">Serine/threonine-protein kinase</keyword>
<keyword evidence="12 16" id="KW-0472">Membrane</keyword>